<dbReference type="EMBL" id="JAPEVI010000003">
    <property type="protein sequence ID" value="MCX2722844.1"/>
    <property type="molecule type" value="Genomic_DNA"/>
</dbReference>
<feature type="transmembrane region" description="Helical" evidence="2">
    <location>
        <begin position="232"/>
        <end position="254"/>
    </location>
</feature>
<comment type="caution">
    <text evidence="3">The sequence shown here is derived from an EMBL/GenBank/DDBJ whole genome shotgun (WGS) entry which is preliminary data.</text>
</comment>
<evidence type="ECO:0000313" key="4">
    <source>
        <dbReference type="Proteomes" id="UP001300261"/>
    </source>
</evidence>
<evidence type="ECO:0000256" key="1">
    <source>
        <dbReference type="SAM" id="MobiDB-lite"/>
    </source>
</evidence>
<evidence type="ECO:0000256" key="2">
    <source>
        <dbReference type="SAM" id="Phobius"/>
    </source>
</evidence>
<organism evidence="3 4">
    <name type="scientific">Roseibium salinum</name>
    <dbReference type="NCBI Taxonomy" id="1604349"/>
    <lineage>
        <taxon>Bacteria</taxon>
        <taxon>Pseudomonadati</taxon>
        <taxon>Pseudomonadota</taxon>
        <taxon>Alphaproteobacteria</taxon>
        <taxon>Hyphomicrobiales</taxon>
        <taxon>Stappiaceae</taxon>
        <taxon>Roseibium</taxon>
    </lineage>
</organism>
<evidence type="ECO:0008006" key="5">
    <source>
        <dbReference type="Google" id="ProtNLM"/>
    </source>
</evidence>
<keyword evidence="2" id="KW-1133">Transmembrane helix</keyword>
<feature type="region of interest" description="Disordered" evidence="1">
    <location>
        <begin position="1"/>
        <end position="25"/>
    </location>
</feature>
<dbReference type="Proteomes" id="UP001300261">
    <property type="component" value="Unassembled WGS sequence"/>
</dbReference>
<keyword evidence="4" id="KW-1185">Reference proteome</keyword>
<evidence type="ECO:0000313" key="3">
    <source>
        <dbReference type="EMBL" id="MCX2722844.1"/>
    </source>
</evidence>
<dbReference type="RefSeq" id="WP_265962505.1">
    <property type="nucleotide sequence ID" value="NZ_JAPEVI010000003.1"/>
</dbReference>
<keyword evidence="2" id="KW-0812">Transmembrane</keyword>
<keyword evidence="2" id="KW-0472">Membrane</keyword>
<sequence length="255" mass="27516">MSAAEMETNVAQAPKAEQTQAPKIQGRVDAFESGRLFGWAWDAANPRDRMTIHVYHDGQRVMSKTAEDARIDLRRNGIGDGAYAFDLELPQAVAAAPEGLSVVAESPQDGTQLKLPRPSAEERAAEAAIALPLSVVMEKLDRLTAAQRQSALGQRDATVLLRETAQRIDKLASTDGELGEALTILKGGQSELSQRVKELEVFLLRFDQTLKGFDDRLTVLAEKSQSNIRVHLLLLAALLGIVGGLLLAAIGGVWG</sequence>
<protein>
    <recommendedName>
        <fullName evidence="5">Membrane-anchored protein</fullName>
    </recommendedName>
</protein>
<proteinExistence type="predicted"/>
<accession>A0ABT3R0T4</accession>
<gene>
    <name evidence="3" type="ORF">ON753_10715</name>
</gene>
<reference evidence="3 4" key="1">
    <citation type="journal article" date="2016" name="Int. J. Syst. Evol. Microbiol.">
        <title>Labrenzia salina sp. nov., isolated from the rhizosphere of the halophyte Arthrocnemum macrostachyum.</title>
        <authorList>
            <person name="Camacho M."/>
            <person name="Redondo-Gomez S."/>
            <person name="Rodriguez-Llorente I."/>
            <person name="Rohde M."/>
            <person name="Sproer C."/>
            <person name="Schumann P."/>
            <person name="Klenk H.P."/>
            <person name="Montero-Calasanz M.D.C."/>
        </authorList>
    </citation>
    <scope>NUCLEOTIDE SEQUENCE [LARGE SCALE GENOMIC DNA]</scope>
    <source>
        <strain evidence="3 4">DSM 29163</strain>
    </source>
</reference>
<name>A0ABT3R0T4_9HYPH</name>